<feature type="transmembrane region" description="Helical" evidence="2">
    <location>
        <begin position="289"/>
        <end position="308"/>
    </location>
</feature>
<evidence type="ECO:0000313" key="4">
    <source>
        <dbReference type="EMBL" id="THH20045.1"/>
    </source>
</evidence>
<comment type="caution">
    <text evidence="4">The sequence shown here is derived from an EMBL/GenBank/DDBJ whole genome shotgun (WGS) entry which is preliminary data.</text>
</comment>
<proteinExistence type="predicted"/>
<feature type="signal peptide" evidence="3">
    <location>
        <begin position="1"/>
        <end position="18"/>
    </location>
</feature>
<feature type="region of interest" description="Disordered" evidence="1">
    <location>
        <begin position="20"/>
        <end position="50"/>
    </location>
</feature>
<gene>
    <name evidence="4" type="ORF">EW146_g1249</name>
</gene>
<evidence type="ECO:0000256" key="3">
    <source>
        <dbReference type="SAM" id="SignalP"/>
    </source>
</evidence>
<dbReference type="OrthoDB" id="2310204at2759"/>
<evidence type="ECO:0000256" key="2">
    <source>
        <dbReference type="SAM" id="Phobius"/>
    </source>
</evidence>
<protein>
    <submittedName>
        <fullName evidence="4">Uncharacterized protein</fullName>
    </submittedName>
</protein>
<dbReference type="EMBL" id="SGPL01000030">
    <property type="protein sequence ID" value="THH20045.1"/>
    <property type="molecule type" value="Genomic_DNA"/>
</dbReference>
<sequence length="312" mass="33340">MSTAALILLLLSSTTASATVNQYRGHPPTPLSGRDSRNVPSQGYYDPRNNGGSFLTTVQGTFPAGLQEPINAILLGTSDSSVLVDQQTDGGLRNYFQSFGFASECLGQHSGGDQGANLGDGDGLRNETAVIRWDYGNPTFGTCQETIEGGNHFRYWVQDGKEANSGAIFMAVSYELPDKLQHDIIFNGYNLARDWLVGNVTAQSSIIPTPNLTNQSSYSGQTSSNGYIYQTRVQYVSGLLQNTSDGINHYLTVGANGTNAVDGLVALLEVQLLSKPAASSASRNSPMPWLLSPIPLLFGALLITFSFAPSLL</sequence>
<name>A0A4S4M4Z5_9AGAM</name>
<organism evidence="4 5">
    <name type="scientific">Bondarzewia mesenterica</name>
    <dbReference type="NCBI Taxonomy" id="1095465"/>
    <lineage>
        <taxon>Eukaryota</taxon>
        <taxon>Fungi</taxon>
        <taxon>Dikarya</taxon>
        <taxon>Basidiomycota</taxon>
        <taxon>Agaricomycotina</taxon>
        <taxon>Agaricomycetes</taxon>
        <taxon>Russulales</taxon>
        <taxon>Bondarzewiaceae</taxon>
        <taxon>Bondarzewia</taxon>
    </lineage>
</organism>
<keyword evidence="2" id="KW-0472">Membrane</keyword>
<reference evidence="4 5" key="1">
    <citation type="submission" date="2019-02" db="EMBL/GenBank/DDBJ databases">
        <title>Genome sequencing of the rare red list fungi Bondarzewia mesenterica.</title>
        <authorList>
            <person name="Buettner E."/>
            <person name="Kellner H."/>
        </authorList>
    </citation>
    <scope>NUCLEOTIDE SEQUENCE [LARGE SCALE GENOMIC DNA]</scope>
    <source>
        <strain evidence="4 5">DSM 108281</strain>
    </source>
</reference>
<accession>A0A4S4M4Z5</accession>
<keyword evidence="3" id="KW-0732">Signal</keyword>
<evidence type="ECO:0000256" key="1">
    <source>
        <dbReference type="SAM" id="MobiDB-lite"/>
    </source>
</evidence>
<keyword evidence="5" id="KW-1185">Reference proteome</keyword>
<dbReference type="AlphaFoldDB" id="A0A4S4M4Z5"/>
<dbReference type="Proteomes" id="UP000310158">
    <property type="component" value="Unassembled WGS sequence"/>
</dbReference>
<keyword evidence="2" id="KW-1133">Transmembrane helix</keyword>
<feature type="chain" id="PRO_5020212783" evidence="3">
    <location>
        <begin position="19"/>
        <end position="312"/>
    </location>
</feature>
<evidence type="ECO:0000313" key="5">
    <source>
        <dbReference type="Proteomes" id="UP000310158"/>
    </source>
</evidence>
<keyword evidence="2" id="KW-0812">Transmembrane</keyword>